<dbReference type="AlphaFoldDB" id="A0A6I6GVU2"/>
<sequence length="243" mass="27005">MMKKYIGWLVVVAAVALILLSAQWQYRVDLTAEQRYTVSNASEQLLQQLKAPVEITVLLGGDDLPSGFRKLAQATDRFLADCRSISNGNLTYRFVSPDDFMNDSVRFPLDDTFKITWLKSSAVKQNEVTKTGSSAVFNYPVALVRSGDDFTTVNLLEGQGNKGFLNPNAAGLQFETINNAEAQMEYLFASAINSLQSSYVPTVAYAVGNGEPMGPETYDLSQTLQSKYRFFLLNLQQATLHQR</sequence>
<dbReference type="RefSeq" id="WP_157479592.1">
    <property type="nucleotide sequence ID" value="NZ_CP046566.1"/>
</dbReference>
<keyword evidence="3" id="KW-1185">Reference proteome</keyword>
<evidence type="ECO:0000313" key="2">
    <source>
        <dbReference type="EMBL" id="QGW29239.1"/>
    </source>
</evidence>
<reference evidence="2 3" key="1">
    <citation type="submission" date="2019-11" db="EMBL/GenBank/DDBJ databases">
        <authorList>
            <person name="Im W.T."/>
        </authorList>
    </citation>
    <scope>NUCLEOTIDE SEQUENCE [LARGE SCALE GENOMIC DNA]</scope>
    <source>
        <strain evidence="2 3">SB-02</strain>
    </source>
</reference>
<feature type="domain" description="DUF7088" evidence="1">
    <location>
        <begin position="33"/>
        <end position="104"/>
    </location>
</feature>
<dbReference type="Proteomes" id="UP000426027">
    <property type="component" value="Chromosome"/>
</dbReference>
<accession>A0A6I6GVU2</accession>
<protein>
    <recommendedName>
        <fullName evidence="1">DUF7088 domain-containing protein</fullName>
    </recommendedName>
</protein>
<dbReference type="KEGG" id="fls:GLV81_14975"/>
<proteinExistence type="predicted"/>
<organism evidence="2 3">
    <name type="scientific">Phnomibacter ginsenosidimutans</name>
    <dbReference type="NCBI Taxonomy" id="2676868"/>
    <lineage>
        <taxon>Bacteria</taxon>
        <taxon>Pseudomonadati</taxon>
        <taxon>Bacteroidota</taxon>
        <taxon>Chitinophagia</taxon>
        <taxon>Chitinophagales</taxon>
        <taxon>Chitinophagaceae</taxon>
        <taxon>Phnomibacter</taxon>
    </lineage>
</organism>
<dbReference type="Pfam" id="PF23357">
    <property type="entry name" value="DUF7088"/>
    <property type="match status" value="1"/>
</dbReference>
<dbReference type="InterPro" id="IPR055396">
    <property type="entry name" value="DUF7088"/>
</dbReference>
<evidence type="ECO:0000259" key="1">
    <source>
        <dbReference type="Pfam" id="PF23357"/>
    </source>
</evidence>
<dbReference type="EMBL" id="CP046566">
    <property type="protein sequence ID" value="QGW29239.1"/>
    <property type="molecule type" value="Genomic_DNA"/>
</dbReference>
<evidence type="ECO:0000313" key="3">
    <source>
        <dbReference type="Proteomes" id="UP000426027"/>
    </source>
</evidence>
<gene>
    <name evidence="2" type="ORF">GLV81_14975</name>
</gene>
<name>A0A6I6GVU2_9BACT</name>